<evidence type="ECO:0008006" key="4">
    <source>
        <dbReference type="Google" id="ProtNLM"/>
    </source>
</evidence>
<dbReference type="OrthoDB" id="6118114at2"/>
<accession>A0A0F4QN30</accession>
<dbReference type="Pfam" id="PF11286">
    <property type="entry name" value="DUF3087"/>
    <property type="match status" value="1"/>
</dbReference>
<keyword evidence="1" id="KW-1133">Transmembrane helix</keyword>
<reference evidence="2 3" key="1">
    <citation type="journal article" date="2015" name="BMC Genomics">
        <title>Genome mining reveals unlocked bioactive potential of marine Gram-negative bacteria.</title>
        <authorList>
            <person name="Machado H."/>
            <person name="Sonnenschein E.C."/>
            <person name="Melchiorsen J."/>
            <person name="Gram L."/>
        </authorList>
    </citation>
    <scope>NUCLEOTIDE SEQUENCE [LARGE SCALE GENOMIC DNA]</scope>
    <source>
        <strain evidence="2 3">S2471</strain>
    </source>
</reference>
<dbReference type="Proteomes" id="UP000033452">
    <property type="component" value="Unassembled WGS sequence"/>
</dbReference>
<protein>
    <recommendedName>
        <fullName evidence="4">DUF3087 domain-containing protein</fullName>
    </recommendedName>
</protein>
<keyword evidence="3" id="KW-1185">Reference proteome</keyword>
<name>A0A0F4QN30_9GAMM</name>
<keyword evidence="1" id="KW-0812">Transmembrane</keyword>
<evidence type="ECO:0000313" key="3">
    <source>
        <dbReference type="Proteomes" id="UP000033452"/>
    </source>
</evidence>
<dbReference type="RefSeq" id="WP_046005517.1">
    <property type="nucleotide sequence ID" value="NZ_JXYA01000029.1"/>
</dbReference>
<dbReference type="EMBL" id="JXYA01000029">
    <property type="protein sequence ID" value="KJZ08042.1"/>
    <property type="molecule type" value="Genomic_DNA"/>
</dbReference>
<comment type="caution">
    <text evidence="2">The sequence shown here is derived from an EMBL/GenBank/DDBJ whole genome shotgun (WGS) entry which is preliminary data.</text>
</comment>
<feature type="transmembrane region" description="Helical" evidence="1">
    <location>
        <begin position="49"/>
        <end position="67"/>
    </location>
</feature>
<dbReference type="InterPro" id="IPR021438">
    <property type="entry name" value="DUF3087"/>
</dbReference>
<sequence length="168" mass="19123">MQLLEIDKTRYRKHLNIVIAACIAALVIGSLGIARVLIVAFPDPDGSHFHWNLTGVVLTCVMIAAVLKRVQHHPFMYEVNYVWQLKQALNKVTRKMAKVKKAAQQGDVDAMLAMQFSYSGSRQLWQLDDNTLTMEELGIWQAELDALTNQYQVTLDITRYDASLLDKF</sequence>
<evidence type="ECO:0000313" key="2">
    <source>
        <dbReference type="EMBL" id="KJZ08042.1"/>
    </source>
</evidence>
<dbReference type="PATRIC" id="fig|43658.5.peg.2851"/>
<dbReference type="AlphaFoldDB" id="A0A0F4QN30"/>
<feature type="transmembrane region" description="Helical" evidence="1">
    <location>
        <begin position="15"/>
        <end position="37"/>
    </location>
</feature>
<proteinExistence type="predicted"/>
<keyword evidence="1" id="KW-0472">Membrane</keyword>
<organism evidence="2 3">
    <name type="scientific">Pseudoalteromonas rubra</name>
    <dbReference type="NCBI Taxonomy" id="43658"/>
    <lineage>
        <taxon>Bacteria</taxon>
        <taxon>Pseudomonadati</taxon>
        <taxon>Pseudomonadota</taxon>
        <taxon>Gammaproteobacteria</taxon>
        <taxon>Alteromonadales</taxon>
        <taxon>Pseudoalteromonadaceae</taxon>
        <taxon>Pseudoalteromonas</taxon>
    </lineage>
</organism>
<gene>
    <name evidence="2" type="ORF">TW77_13505</name>
</gene>
<evidence type="ECO:0000256" key="1">
    <source>
        <dbReference type="SAM" id="Phobius"/>
    </source>
</evidence>